<evidence type="ECO:0000313" key="2">
    <source>
        <dbReference type="Proteomes" id="UP000274822"/>
    </source>
</evidence>
<dbReference type="Proteomes" id="UP000274822">
    <property type="component" value="Unassembled WGS sequence"/>
</dbReference>
<name>A0A433Q6Z0_9FUNG</name>
<proteinExistence type="predicted"/>
<gene>
    <name evidence="1" type="ORF">BC938DRAFT_471994</name>
</gene>
<reference evidence="1 2" key="1">
    <citation type="journal article" date="2018" name="New Phytol.">
        <title>Phylogenomics of Endogonaceae and evolution of mycorrhizas within Mucoromycota.</title>
        <authorList>
            <person name="Chang Y."/>
            <person name="Desiro A."/>
            <person name="Na H."/>
            <person name="Sandor L."/>
            <person name="Lipzen A."/>
            <person name="Clum A."/>
            <person name="Barry K."/>
            <person name="Grigoriev I.V."/>
            <person name="Martin F.M."/>
            <person name="Stajich J.E."/>
            <person name="Smith M.E."/>
            <person name="Bonito G."/>
            <person name="Spatafora J.W."/>
        </authorList>
    </citation>
    <scope>NUCLEOTIDE SEQUENCE [LARGE SCALE GENOMIC DNA]</scope>
    <source>
        <strain evidence="1 2">AD002</strain>
    </source>
</reference>
<sequence length="197" mass="21506">MPDPPLAEPSDSSSLSRASLSVRYATLLDPLIPLGIRSTRGTREYNEDRFRAVTLELPDAQREGSPLKEANRAYFGIFDGLTANLHKKIESARAPDLPATFSDLRNLGGYFLRFPVPPVLTPLLEALKSGSTDIDLTLEQRLTLAFLRADVDCIRSMEPGVVDGSTASIVIVEPKDGTPFWESGQIDLVVGHVGDTR</sequence>
<evidence type="ECO:0000313" key="1">
    <source>
        <dbReference type="EMBL" id="RUS25546.1"/>
    </source>
</evidence>
<organism evidence="1 2">
    <name type="scientific">Jimgerdemannia flammicorona</name>
    <dbReference type="NCBI Taxonomy" id="994334"/>
    <lineage>
        <taxon>Eukaryota</taxon>
        <taxon>Fungi</taxon>
        <taxon>Fungi incertae sedis</taxon>
        <taxon>Mucoromycota</taxon>
        <taxon>Mucoromycotina</taxon>
        <taxon>Endogonomycetes</taxon>
        <taxon>Endogonales</taxon>
        <taxon>Endogonaceae</taxon>
        <taxon>Jimgerdemannia</taxon>
    </lineage>
</organism>
<dbReference type="SUPFAM" id="SSF81606">
    <property type="entry name" value="PP2C-like"/>
    <property type="match status" value="1"/>
</dbReference>
<dbReference type="EMBL" id="RBNJ01012685">
    <property type="protein sequence ID" value="RUS25546.1"/>
    <property type="molecule type" value="Genomic_DNA"/>
</dbReference>
<accession>A0A433Q6Z0</accession>
<dbReference type="Gene3D" id="3.60.40.10">
    <property type="entry name" value="PPM-type phosphatase domain"/>
    <property type="match status" value="1"/>
</dbReference>
<dbReference type="AlphaFoldDB" id="A0A433Q6Z0"/>
<keyword evidence="2" id="KW-1185">Reference proteome</keyword>
<comment type="caution">
    <text evidence="1">The sequence shown here is derived from an EMBL/GenBank/DDBJ whole genome shotgun (WGS) entry which is preliminary data.</text>
</comment>
<protein>
    <submittedName>
        <fullName evidence="1">Uncharacterized protein</fullName>
    </submittedName>
</protein>
<dbReference type="InterPro" id="IPR036457">
    <property type="entry name" value="PPM-type-like_dom_sf"/>
</dbReference>